<dbReference type="Proteomes" id="UP001341245">
    <property type="component" value="Unassembled WGS sequence"/>
</dbReference>
<comment type="caution">
    <text evidence="3">The sequence shown here is derived from an EMBL/GenBank/DDBJ whole genome shotgun (WGS) entry which is preliminary data.</text>
</comment>
<keyword evidence="1" id="KW-1133">Transmembrane helix</keyword>
<evidence type="ECO:0000313" key="4">
    <source>
        <dbReference type="Proteomes" id="UP001341245"/>
    </source>
</evidence>
<organism evidence="3 4">
    <name type="scientific">Aureobasidium pullulans</name>
    <name type="common">Black yeast</name>
    <name type="synonym">Pullularia pullulans</name>
    <dbReference type="NCBI Taxonomy" id="5580"/>
    <lineage>
        <taxon>Eukaryota</taxon>
        <taxon>Fungi</taxon>
        <taxon>Dikarya</taxon>
        <taxon>Ascomycota</taxon>
        <taxon>Pezizomycotina</taxon>
        <taxon>Dothideomycetes</taxon>
        <taxon>Dothideomycetidae</taxon>
        <taxon>Dothideales</taxon>
        <taxon>Saccotheciaceae</taxon>
        <taxon>Aureobasidium</taxon>
    </lineage>
</organism>
<dbReference type="Gene3D" id="3.40.50.880">
    <property type="match status" value="1"/>
</dbReference>
<sequence length="397" mass="44963">MTPPSAYIKCKDYILIFFWLTLSPYQGPTVLAFTYWHSRSGAVNDDVQAKLSIIAIGISPMSYFFGHWVVRIRLQVSSSLHRQSCNYTAPLHSSQIAYNNRLAPPSIRRFTNSVKIMHDKFSGSEAPNKVRMMVFETDEPHPEDHEEKGSFGEVLDRLFKTAGDNHDPPLGIETAMKFVVEPKGGRVPTVDELKDVHAILITGSMYDAHGNDEWILKFIKLLQDLWQHRPDIRFSGVCFGHQILCRMLGAKVDTVPGGDWELSHTHITLTDVGKQLFRTKDEKLRLHQMHQDHVVEPPSPKTTHLLKDGQRVHVWGSSEHTAVQGIYIKDRLFTSQGHLGFDEDMVKRQINLRIESGSLKDMEHASAAKETADMEHDGEVVAGSILRLFHGDDNDIP</sequence>
<dbReference type="SUPFAM" id="SSF52317">
    <property type="entry name" value="Class I glutamine amidotransferase-like"/>
    <property type="match status" value="1"/>
</dbReference>
<dbReference type="InterPro" id="IPR044992">
    <property type="entry name" value="ChyE-like"/>
</dbReference>
<name>A0ABR0TKM8_AURPU</name>
<keyword evidence="4" id="KW-1185">Reference proteome</keyword>
<dbReference type="InterPro" id="IPR017926">
    <property type="entry name" value="GATASE"/>
</dbReference>
<accession>A0ABR0TKM8</accession>
<evidence type="ECO:0000259" key="2">
    <source>
        <dbReference type="Pfam" id="PF00117"/>
    </source>
</evidence>
<reference evidence="3 4" key="1">
    <citation type="submission" date="2023-11" db="EMBL/GenBank/DDBJ databases">
        <title>Draft genome sequence and annotation of the polyextremotolerant black yeast-like fungus Aureobasidium pullulans NRRL 62042.</title>
        <authorList>
            <person name="Dielentheis-Frenken M.R.E."/>
            <person name="Wibberg D."/>
            <person name="Blank L.M."/>
            <person name="Tiso T."/>
        </authorList>
    </citation>
    <scope>NUCLEOTIDE SEQUENCE [LARGE SCALE GENOMIC DNA]</scope>
    <source>
        <strain evidence="3 4">NRRL 62042</strain>
    </source>
</reference>
<dbReference type="InterPro" id="IPR029062">
    <property type="entry name" value="Class_I_gatase-like"/>
</dbReference>
<gene>
    <name evidence="3" type="ORF">QM012_007787</name>
</gene>
<protein>
    <recommendedName>
        <fullName evidence="2">Glutamine amidotransferase domain-containing protein</fullName>
    </recommendedName>
</protein>
<evidence type="ECO:0000313" key="3">
    <source>
        <dbReference type="EMBL" id="KAK6005008.1"/>
    </source>
</evidence>
<dbReference type="CDD" id="cd01741">
    <property type="entry name" value="GATase1_1"/>
    <property type="match status" value="1"/>
</dbReference>
<feature type="transmembrane region" description="Helical" evidence="1">
    <location>
        <begin position="49"/>
        <end position="70"/>
    </location>
</feature>
<dbReference type="PANTHER" id="PTHR42695:SF4">
    <property type="entry name" value="GLUTAMINE AMIDOTRANSFERASE DOMAIN-CONTAINING PROTEIN"/>
    <property type="match status" value="1"/>
</dbReference>
<dbReference type="EMBL" id="JASGXD010000006">
    <property type="protein sequence ID" value="KAK6005008.1"/>
    <property type="molecule type" value="Genomic_DNA"/>
</dbReference>
<proteinExistence type="predicted"/>
<dbReference type="PANTHER" id="PTHR42695">
    <property type="entry name" value="GLUTAMINE AMIDOTRANSFERASE YLR126C-RELATED"/>
    <property type="match status" value="1"/>
</dbReference>
<feature type="domain" description="Glutamine amidotransferase" evidence="2">
    <location>
        <begin position="194"/>
        <end position="338"/>
    </location>
</feature>
<keyword evidence="1" id="KW-0812">Transmembrane</keyword>
<keyword evidence="1" id="KW-0472">Membrane</keyword>
<feature type="transmembrane region" description="Helical" evidence="1">
    <location>
        <begin position="12"/>
        <end position="37"/>
    </location>
</feature>
<evidence type="ECO:0000256" key="1">
    <source>
        <dbReference type="SAM" id="Phobius"/>
    </source>
</evidence>
<dbReference type="Pfam" id="PF00117">
    <property type="entry name" value="GATase"/>
    <property type="match status" value="1"/>
</dbReference>